<keyword evidence="3" id="KW-0813">Transport</keyword>
<dbReference type="InterPro" id="IPR005828">
    <property type="entry name" value="MFS_sugar_transport-like"/>
</dbReference>
<evidence type="ECO:0000256" key="5">
    <source>
        <dbReference type="ARBA" id="ARBA00022989"/>
    </source>
</evidence>
<feature type="transmembrane region" description="Helical" evidence="8">
    <location>
        <begin position="453"/>
        <end position="472"/>
    </location>
</feature>
<feature type="transmembrane region" description="Helical" evidence="8">
    <location>
        <begin position="292"/>
        <end position="311"/>
    </location>
</feature>
<dbReference type="SUPFAM" id="SSF103473">
    <property type="entry name" value="MFS general substrate transporter"/>
    <property type="match status" value="1"/>
</dbReference>
<dbReference type="GO" id="GO:0016020">
    <property type="term" value="C:membrane"/>
    <property type="evidence" value="ECO:0007669"/>
    <property type="project" value="UniProtKB-SubCell"/>
</dbReference>
<dbReference type="AlphaFoldDB" id="A0A9P1M757"/>
<dbReference type="OrthoDB" id="6339427at2759"/>
<dbReference type="Proteomes" id="UP000838763">
    <property type="component" value="Unassembled WGS sequence"/>
</dbReference>
<protein>
    <recommendedName>
        <fullName evidence="11">MFS general substrate transporter</fullName>
    </recommendedName>
</protein>
<evidence type="ECO:0000256" key="7">
    <source>
        <dbReference type="SAM" id="MobiDB-lite"/>
    </source>
</evidence>
<feature type="region of interest" description="Disordered" evidence="7">
    <location>
        <begin position="523"/>
        <end position="546"/>
    </location>
</feature>
<feature type="transmembrane region" description="Helical" evidence="8">
    <location>
        <begin position="358"/>
        <end position="376"/>
    </location>
</feature>
<evidence type="ECO:0000256" key="1">
    <source>
        <dbReference type="ARBA" id="ARBA00004141"/>
    </source>
</evidence>
<comment type="subcellular location">
    <subcellularLocation>
        <location evidence="1">Membrane</location>
        <topology evidence="1">Multi-pass membrane protein</topology>
    </subcellularLocation>
</comment>
<gene>
    <name evidence="9" type="ORF">PPNO1_LOCUS750</name>
</gene>
<evidence type="ECO:0000256" key="8">
    <source>
        <dbReference type="SAM" id="Phobius"/>
    </source>
</evidence>
<dbReference type="PANTHER" id="PTHR48020:SF4">
    <property type="entry name" value="SYMPORT, PUTATIVE (AFU_ORTHOLOGUE AFUA_3G11790)-RELATED"/>
    <property type="match status" value="1"/>
</dbReference>
<reference evidence="9" key="1">
    <citation type="submission" date="2022-11" db="EMBL/GenBank/DDBJ databases">
        <authorList>
            <person name="Scott C."/>
            <person name="Bruce N."/>
        </authorList>
    </citation>
    <scope>NUCLEOTIDE SEQUENCE</scope>
</reference>
<feature type="transmembrane region" description="Helical" evidence="8">
    <location>
        <begin position="221"/>
        <end position="242"/>
    </location>
</feature>
<accession>A0A9P1M757</accession>
<organism evidence="9 10">
    <name type="scientific">Parascedosporium putredinis</name>
    <dbReference type="NCBI Taxonomy" id="1442378"/>
    <lineage>
        <taxon>Eukaryota</taxon>
        <taxon>Fungi</taxon>
        <taxon>Dikarya</taxon>
        <taxon>Ascomycota</taxon>
        <taxon>Pezizomycotina</taxon>
        <taxon>Sordariomycetes</taxon>
        <taxon>Hypocreomycetidae</taxon>
        <taxon>Microascales</taxon>
        <taxon>Microascaceae</taxon>
        <taxon>Parascedosporium</taxon>
    </lineage>
</organism>
<keyword evidence="10" id="KW-1185">Reference proteome</keyword>
<dbReference type="InterPro" id="IPR005829">
    <property type="entry name" value="Sugar_transporter_CS"/>
</dbReference>
<comment type="caution">
    <text evidence="9">The sequence shown here is derived from an EMBL/GenBank/DDBJ whole genome shotgun (WGS) entry which is preliminary data.</text>
</comment>
<evidence type="ECO:0000313" key="10">
    <source>
        <dbReference type="Proteomes" id="UP000838763"/>
    </source>
</evidence>
<dbReference type="GO" id="GO:0022857">
    <property type="term" value="F:transmembrane transporter activity"/>
    <property type="evidence" value="ECO:0007669"/>
    <property type="project" value="InterPro"/>
</dbReference>
<keyword evidence="4 8" id="KW-0812">Transmembrane</keyword>
<dbReference type="PROSITE" id="PS00217">
    <property type="entry name" value="SUGAR_TRANSPORT_2"/>
    <property type="match status" value="1"/>
</dbReference>
<evidence type="ECO:0000256" key="3">
    <source>
        <dbReference type="ARBA" id="ARBA00022448"/>
    </source>
</evidence>
<dbReference type="Gene3D" id="1.20.1250.20">
    <property type="entry name" value="MFS general substrate transporter like domains"/>
    <property type="match status" value="1"/>
</dbReference>
<dbReference type="InterPro" id="IPR050814">
    <property type="entry name" value="Myo-inositol_Transporter"/>
</dbReference>
<evidence type="ECO:0008006" key="11">
    <source>
        <dbReference type="Google" id="ProtNLM"/>
    </source>
</evidence>
<dbReference type="Pfam" id="PF00083">
    <property type="entry name" value="Sugar_tr"/>
    <property type="match status" value="1"/>
</dbReference>
<sequence>MSLGRWKVEDRVRIENPLSSLTDEQVTIDVTRFVNSRAPFLSDRVDEVCRAAHVAKHIRFYEQIARGYNTDGTSPPITLTSEEKTALVREKDKIISEHGMCSFGGANVYEGYWRRVSHEHKNDHAMGISNGIAYLAAALISRKSDRRATRSYLLRVYPHHDHVDCGGLLSNFDEDGTGHSDAWKTLVALRLVNGIGMGIKAVSTPILASETAIGYWRGTALLVWQLWVALGIFVSNSFNLIFYKSPKPIISLRLILASPMVPAILLAISLYFTPESPRFYLRPHRGHYKPEIASKFCGTSIWSIAAPKLSIRIRQYFSRYRDLIANPRLRNSTISSCTVALGQQLCGSMCVTARRASLNIFAFYATTLFLKVLGGIEYTGLANFLFGIPAVGTIDTFGPRERFYEEKLGLGVHAGTYGIYSPAMGPVPFTLASEAFPLSHREHDVDERGGGGALGLFAGLNVVAFILVYLLVEETKQRDLEDLEQIYAVPKREFARFQATVHLPWFLRRVFLCSQEPKPDLYDDTTGNVVPPDEGARTGGPCRSAL</sequence>
<evidence type="ECO:0000256" key="4">
    <source>
        <dbReference type="ARBA" id="ARBA00022692"/>
    </source>
</evidence>
<evidence type="ECO:0000313" key="9">
    <source>
        <dbReference type="EMBL" id="CAI4210954.1"/>
    </source>
</evidence>
<feature type="transmembrane region" description="Helical" evidence="8">
    <location>
        <begin position="254"/>
        <end position="272"/>
    </location>
</feature>
<keyword evidence="5 8" id="KW-1133">Transmembrane helix</keyword>
<keyword evidence="6 8" id="KW-0472">Membrane</keyword>
<evidence type="ECO:0000256" key="2">
    <source>
        <dbReference type="ARBA" id="ARBA00010992"/>
    </source>
</evidence>
<comment type="similarity">
    <text evidence="2">Belongs to the major facilitator superfamily. Sugar transporter (TC 2.A.1.1) family.</text>
</comment>
<evidence type="ECO:0000256" key="6">
    <source>
        <dbReference type="ARBA" id="ARBA00023136"/>
    </source>
</evidence>
<name>A0A9P1M757_9PEZI</name>
<dbReference type="EMBL" id="CALLCH030000001">
    <property type="protein sequence ID" value="CAI4210954.1"/>
    <property type="molecule type" value="Genomic_DNA"/>
</dbReference>
<dbReference type="InterPro" id="IPR036259">
    <property type="entry name" value="MFS_trans_sf"/>
</dbReference>
<dbReference type="PANTHER" id="PTHR48020">
    <property type="entry name" value="PROTON MYO-INOSITOL COTRANSPORTER"/>
    <property type="match status" value="1"/>
</dbReference>
<proteinExistence type="inferred from homology"/>